<accession>A0A6M0RLF2</accession>
<feature type="transmembrane region" description="Helical" evidence="1">
    <location>
        <begin position="9"/>
        <end position="30"/>
    </location>
</feature>
<sequence>MQMTYLRRWILSNVLGFVLSLLSIFTIKLLGPTGNGLSAAGWGLGLFLGGIQASVLRQRLPQLKIWHWIVATGLGTYVGSALAAFSNLLQAMTGQGILFIALKFFPSSVDSMPSSLMWGILLIGHGISVGISVGIAQVLVLRQHTPNWRLWWTMGVIGYTLGGAIAFYGVWSIAGSFLDISWASMVLVIRGLCLGAVGGVLYGSITAMALKSIRPRQHNL</sequence>
<feature type="transmembrane region" description="Helical" evidence="1">
    <location>
        <begin position="150"/>
        <end position="174"/>
    </location>
</feature>
<proteinExistence type="predicted"/>
<keyword evidence="1" id="KW-0472">Membrane</keyword>
<evidence type="ECO:0000313" key="2">
    <source>
        <dbReference type="EMBL" id="NEZ57078.1"/>
    </source>
</evidence>
<evidence type="ECO:0000313" key="3">
    <source>
        <dbReference type="Proteomes" id="UP000481033"/>
    </source>
</evidence>
<reference evidence="2 3" key="1">
    <citation type="journal article" date="2020" name="Microb. Ecol.">
        <title>Ecogenomics of the Marine Benthic Filamentous Cyanobacterium Adonisia.</title>
        <authorList>
            <person name="Walter J.M."/>
            <person name="Coutinho F.H."/>
            <person name="Leomil L."/>
            <person name="Hargreaves P.I."/>
            <person name="Campeao M.E."/>
            <person name="Vieira V.V."/>
            <person name="Silva B.S."/>
            <person name="Fistarol G.O."/>
            <person name="Salomon P.S."/>
            <person name="Sawabe T."/>
            <person name="Mino S."/>
            <person name="Hosokawa M."/>
            <person name="Miyashita H."/>
            <person name="Maruyama F."/>
            <person name="van Verk M.C."/>
            <person name="Dutilh B.E."/>
            <person name="Thompson C.C."/>
            <person name="Thompson F.L."/>
        </authorList>
    </citation>
    <scope>NUCLEOTIDE SEQUENCE [LARGE SCALE GENOMIC DNA]</scope>
    <source>
        <strain evidence="2 3">CCMR0081</strain>
    </source>
</reference>
<dbReference type="Proteomes" id="UP000481033">
    <property type="component" value="Unassembled WGS sequence"/>
</dbReference>
<keyword evidence="1" id="KW-1133">Transmembrane helix</keyword>
<organism evidence="2 3">
    <name type="scientific">Adonisia turfae CCMR0081</name>
    <dbReference type="NCBI Taxonomy" id="2292702"/>
    <lineage>
        <taxon>Bacteria</taxon>
        <taxon>Bacillati</taxon>
        <taxon>Cyanobacteriota</taxon>
        <taxon>Adonisia</taxon>
        <taxon>Adonisia turfae</taxon>
    </lineage>
</organism>
<feature type="transmembrane region" description="Helical" evidence="1">
    <location>
        <begin position="36"/>
        <end position="56"/>
    </location>
</feature>
<dbReference type="RefSeq" id="WP_163699107.1">
    <property type="nucleotide sequence ID" value="NZ_QXHD01000004.1"/>
</dbReference>
<gene>
    <name evidence="2" type="ORF">DXZ20_15615</name>
</gene>
<keyword evidence="3" id="KW-1185">Reference proteome</keyword>
<feature type="transmembrane region" description="Helical" evidence="1">
    <location>
        <begin position="68"/>
        <end position="89"/>
    </location>
</feature>
<keyword evidence="1" id="KW-0812">Transmembrane</keyword>
<dbReference type="EMBL" id="QXHD01000004">
    <property type="protein sequence ID" value="NEZ57078.1"/>
    <property type="molecule type" value="Genomic_DNA"/>
</dbReference>
<feature type="transmembrane region" description="Helical" evidence="1">
    <location>
        <begin position="116"/>
        <end position="141"/>
    </location>
</feature>
<protein>
    <submittedName>
        <fullName evidence="2">Uncharacterized protein</fullName>
    </submittedName>
</protein>
<evidence type="ECO:0000256" key="1">
    <source>
        <dbReference type="SAM" id="Phobius"/>
    </source>
</evidence>
<dbReference type="AlphaFoldDB" id="A0A6M0RLF2"/>
<feature type="transmembrane region" description="Helical" evidence="1">
    <location>
        <begin position="180"/>
        <end position="210"/>
    </location>
</feature>
<name>A0A6M0RLF2_9CYAN</name>
<comment type="caution">
    <text evidence="2">The sequence shown here is derived from an EMBL/GenBank/DDBJ whole genome shotgun (WGS) entry which is preliminary data.</text>
</comment>